<dbReference type="Proteomes" id="UP000251889">
    <property type="component" value="Unassembled WGS sequence"/>
</dbReference>
<name>A0A364Y4U9_9BACT</name>
<evidence type="ECO:0000259" key="1">
    <source>
        <dbReference type="Pfam" id="PF14238"/>
    </source>
</evidence>
<proteinExistence type="predicted"/>
<dbReference type="RefSeq" id="WP_112746546.1">
    <property type="nucleotide sequence ID" value="NZ_QMFY01000003.1"/>
</dbReference>
<dbReference type="AlphaFoldDB" id="A0A364Y4U9"/>
<accession>A0A364Y4U9</accession>
<evidence type="ECO:0000313" key="3">
    <source>
        <dbReference type="Proteomes" id="UP000251889"/>
    </source>
</evidence>
<gene>
    <name evidence="2" type="ORF">DQQ10_09175</name>
</gene>
<keyword evidence="3" id="KW-1185">Reference proteome</keyword>
<comment type="caution">
    <text evidence="2">The sequence shown here is derived from an EMBL/GenBank/DDBJ whole genome shotgun (WGS) entry which is preliminary data.</text>
</comment>
<sequence>MQEKKNKQRLILLIVLAIATAGMMWMNMRDVKRVVEKDHFKKYDLKTVDKVMLLQGSDTVVLTTDGGRWKVNDIYNANGEMIDLLFATMMAAEPRRPVSSAMNDSIYEQLQVSGVKVSMHAGATVLTTFLAGGNPAKTQAYFASESDKKVYYMVIPGYRVYVSGIFENPVGGWRTTRVFDFNWQNFQRLVTNFPGNEGNNFSIEMKDFQVNLIGVNPVDTAKLNTYLDAVSLLTVDQYLSKDPSLDSLLLLKPLQTLTISDIGDRKHSLSFYPYGPEGYAGLIDEKDWAFFDRRKVAEIVHSKDFFKGQ</sequence>
<dbReference type="Pfam" id="PF14238">
    <property type="entry name" value="DUF4340"/>
    <property type="match status" value="1"/>
</dbReference>
<dbReference type="InterPro" id="IPR025641">
    <property type="entry name" value="DUF4340"/>
</dbReference>
<protein>
    <recommendedName>
        <fullName evidence="1">DUF4340 domain-containing protein</fullName>
    </recommendedName>
</protein>
<organism evidence="2 3">
    <name type="scientific">Pseudochryseolinea flava</name>
    <dbReference type="NCBI Taxonomy" id="2059302"/>
    <lineage>
        <taxon>Bacteria</taxon>
        <taxon>Pseudomonadati</taxon>
        <taxon>Bacteroidota</taxon>
        <taxon>Cytophagia</taxon>
        <taxon>Cytophagales</taxon>
        <taxon>Fulvivirgaceae</taxon>
        <taxon>Pseudochryseolinea</taxon>
    </lineage>
</organism>
<dbReference type="OrthoDB" id="976966at2"/>
<dbReference type="EMBL" id="QMFY01000003">
    <property type="protein sequence ID" value="RAW01806.1"/>
    <property type="molecule type" value="Genomic_DNA"/>
</dbReference>
<evidence type="ECO:0000313" key="2">
    <source>
        <dbReference type="EMBL" id="RAW01806.1"/>
    </source>
</evidence>
<feature type="domain" description="DUF4340" evidence="1">
    <location>
        <begin position="75"/>
        <end position="243"/>
    </location>
</feature>
<reference evidence="2 3" key="1">
    <citation type="submission" date="2018-06" db="EMBL/GenBank/DDBJ databases">
        <title>Chryseolinea flavus sp. nov., a member of the phylum Bacteroidetes isolated from soil.</title>
        <authorList>
            <person name="Li Y."/>
            <person name="Wang J."/>
        </authorList>
    </citation>
    <scope>NUCLEOTIDE SEQUENCE [LARGE SCALE GENOMIC DNA]</scope>
    <source>
        <strain evidence="2 3">SDU1-6</strain>
    </source>
</reference>